<comment type="similarity">
    <text evidence="1">Belongs to the enoyl-CoA hydratase/isomerase family.</text>
</comment>
<dbReference type="OrthoDB" id="9801735at2"/>
<dbReference type="PANTHER" id="PTHR42993:SF1">
    <property type="entry name" value="MAOC-LIKE DEHYDRATASE DOMAIN-CONTAINING PROTEIN"/>
    <property type="match status" value="1"/>
</dbReference>
<keyword evidence="4" id="KW-1185">Reference proteome</keyword>
<feature type="domain" description="MaoC-like" evidence="2">
    <location>
        <begin position="24"/>
        <end position="118"/>
    </location>
</feature>
<evidence type="ECO:0000259" key="2">
    <source>
        <dbReference type="Pfam" id="PF01575"/>
    </source>
</evidence>
<dbReference type="CDD" id="cd03450">
    <property type="entry name" value="NodN"/>
    <property type="match status" value="1"/>
</dbReference>
<dbReference type="InterPro" id="IPR029069">
    <property type="entry name" value="HotDog_dom_sf"/>
</dbReference>
<protein>
    <submittedName>
        <fullName evidence="3">MaoC family dehydratase</fullName>
    </submittedName>
</protein>
<gene>
    <name evidence="3" type="ORF">E1269_14890</name>
</gene>
<dbReference type="AlphaFoldDB" id="A0A4R5DF83"/>
<dbReference type="SUPFAM" id="SSF54637">
    <property type="entry name" value="Thioesterase/thiol ester dehydrase-isomerase"/>
    <property type="match status" value="1"/>
</dbReference>
<dbReference type="RefSeq" id="WP_131895796.1">
    <property type="nucleotide sequence ID" value="NZ_SMKZ01000019.1"/>
</dbReference>
<dbReference type="PANTHER" id="PTHR42993">
    <property type="entry name" value="MAOC-LIKE DEHYDRATASE DOMAIN-CONTAINING PROTEIN"/>
    <property type="match status" value="1"/>
</dbReference>
<evidence type="ECO:0000256" key="1">
    <source>
        <dbReference type="ARBA" id="ARBA00005254"/>
    </source>
</evidence>
<evidence type="ECO:0000313" key="4">
    <source>
        <dbReference type="Proteomes" id="UP000294739"/>
    </source>
</evidence>
<organism evidence="3 4">
    <name type="scientific">Jiangella asiatica</name>
    <dbReference type="NCBI Taxonomy" id="2530372"/>
    <lineage>
        <taxon>Bacteria</taxon>
        <taxon>Bacillati</taxon>
        <taxon>Actinomycetota</taxon>
        <taxon>Actinomycetes</taxon>
        <taxon>Jiangellales</taxon>
        <taxon>Jiangellaceae</taxon>
        <taxon>Jiangella</taxon>
    </lineage>
</organism>
<dbReference type="EMBL" id="SMKZ01000019">
    <property type="protein sequence ID" value="TDE09295.1"/>
    <property type="molecule type" value="Genomic_DNA"/>
</dbReference>
<dbReference type="InterPro" id="IPR039375">
    <property type="entry name" value="NodN-like"/>
</dbReference>
<reference evidence="3 4" key="1">
    <citation type="submission" date="2019-03" db="EMBL/GenBank/DDBJ databases">
        <title>Draft genome sequences of novel Actinobacteria.</title>
        <authorList>
            <person name="Sahin N."/>
            <person name="Ay H."/>
            <person name="Saygin H."/>
        </authorList>
    </citation>
    <scope>NUCLEOTIDE SEQUENCE [LARGE SCALE GENOMIC DNA]</scope>
    <source>
        <strain evidence="3 4">5K138</strain>
    </source>
</reference>
<dbReference type="Proteomes" id="UP000294739">
    <property type="component" value="Unassembled WGS sequence"/>
</dbReference>
<accession>A0A4R5DF83</accession>
<proteinExistence type="inferred from homology"/>
<comment type="caution">
    <text evidence="3">The sequence shown here is derived from an EMBL/GenBank/DDBJ whole genome shotgun (WGS) entry which is preliminary data.</text>
</comment>
<dbReference type="InParanoid" id="A0A4R5DF83"/>
<dbReference type="Pfam" id="PF01575">
    <property type="entry name" value="MaoC_dehydratas"/>
    <property type="match status" value="1"/>
</dbReference>
<evidence type="ECO:0000313" key="3">
    <source>
        <dbReference type="EMBL" id="TDE09295.1"/>
    </source>
</evidence>
<dbReference type="InterPro" id="IPR002539">
    <property type="entry name" value="MaoC-like_dom"/>
</dbReference>
<sequence length="154" mass="16482">MTTIDLSSVDVLAGLAGVEHGPTGWLTLTQDRIDTFAAITEDRQWIHVDPVRAAAGPFGGTIGHGYFTLSLVAHWIYELFPLPDGVTSINYGLNKVRFPAPVPVGSRLRMTATVQSFTPFDDGADAVIRCVIELAGAPKPACVAEPVLRLVRAV</sequence>
<name>A0A4R5DF83_9ACTN</name>
<dbReference type="Gene3D" id="3.10.129.10">
    <property type="entry name" value="Hotdog Thioesterase"/>
    <property type="match status" value="1"/>
</dbReference>